<comment type="subcellular location">
    <subcellularLocation>
        <location evidence="1">Cell membrane</location>
        <topology evidence="1">Multi-pass membrane protein</topology>
    </subcellularLocation>
</comment>
<gene>
    <name evidence="9" type="ordered locus">Rvan_2433</name>
</gene>
<dbReference type="PANTHER" id="PTHR36838:SF4">
    <property type="entry name" value="AUXIN EFFLUX CARRIER FAMILY PROTEIN"/>
    <property type="match status" value="1"/>
</dbReference>
<evidence type="ECO:0000256" key="1">
    <source>
        <dbReference type="ARBA" id="ARBA00004651"/>
    </source>
</evidence>
<dbReference type="Gene3D" id="1.20.1530.20">
    <property type="match status" value="1"/>
</dbReference>
<evidence type="ECO:0000256" key="7">
    <source>
        <dbReference type="ARBA" id="ARBA00023136"/>
    </source>
</evidence>
<feature type="transmembrane region" description="Helical" evidence="8">
    <location>
        <begin position="6"/>
        <end position="22"/>
    </location>
</feature>
<sequence>MTAILEALAPLFLITAMGYGLAQIRFGGEALWRALDHLVFYVLFPALLVKTLMRADLHNVPAADYVFVSIASVSIMAGALLAGWLSLGRPISGPAFTSFLQGAIRFQSIVSVAVASALFGERGLTFAALTVASVVPTVQLYSVLALSVFGEGAGEMNVRQALRRVMLNPLFLACVVGLILNVIGAPDFAFQTLSLLGSASIGLTLLSVGAGFNMGAARAAMNLVAASTVLRLILMPLLVFGLSWLTGLTGIARTAAVIGAAVPTAASAYTAARIMGGDAPLMAQIVTVQSIASIATLPLFIWLAQNAP</sequence>
<evidence type="ECO:0000313" key="10">
    <source>
        <dbReference type="Proteomes" id="UP000001399"/>
    </source>
</evidence>
<accession>E3I5D5</accession>
<dbReference type="GO" id="GO:0055085">
    <property type="term" value="P:transmembrane transport"/>
    <property type="evidence" value="ECO:0007669"/>
    <property type="project" value="InterPro"/>
</dbReference>
<evidence type="ECO:0000256" key="8">
    <source>
        <dbReference type="SAM" id="Phobius"/>
    </source>
</evidence>
<comment type="similarity">
    <text evidence="2">Belongs to the auxin efflux carrier (TC 2.A.69) family.</text>
</comment>
<dbReference type="InterPro" id="IPR038770">
    <property type="entry name" value="Na+/solute_symporter_sf"/>
</dbReference>
<dbReference type="OrthoDB" id="9805563at2"/>
<dbReference type="InterPro" id="IPR004776">
    <property type="entry name" value="Mem_transp_PIN-like"/>
</dbReference>
<keyword evidence="4" id="KW-1003">Cell membrane</keyword>
<protein>
    <submittedName>
        <fullName evidence="9">Auxin Efflux Carrier</fullName>
    </submittedName>
</protein>
<feature type="transmembrane region" description="Helical" evidence="8">
    <location>
        <begin position="126"/>
        <end position="149"/>
    </location>
</feature>
<evidence type="ECO:0000256" key="2">
    <source>
        <dbReference type="ARBA" id="ARBA00010145"/>
    </source>
</evidence>
<feature type="transmembrane region" description="Helical" evidence="8">
    <location>
        <begin position="224"/>
        <end position="245"/>
    </location>
</feature>
<dbReference type="PANTHER" id="PTHR36838">
    <property type="entry name" value="AUXIN EFFLUX CARRIER FAMILY PROTEIN"/>
    <property type="match status" value="1"/>
</dbReference>
<keyword evidence="5 8" id="KW-0812">Transmembrane</keyword>
<feature type="transmembrane region" description="Helical" evidence="8">
    <location>
        <begin position="189"/>
        <end position="212"/>
    </location>
</feature>
<evidence type="ECO:0000256" key="4">
    <source>
        <dbReference type="ARBA" id="ARBA00022475"/>
    </source>
</evidence>
<dbReference type="AlphaFoldDB" id="E3I5D5"/>
<feature type="transmembrane region" description="Helical" evidence="8">
    <location>
        <begin position="251"/>
        <end position="269"/>
    </location>
</feature>
<reference evidence="10" key="1">
    <citation type="journal article" date="2011" name="J. Bacteriol.">
        <title>Genome sequences of eight morphologically diverse alphaproteobacteria.</title>
        <authorList>
            <consortium name="US DOE Joint Genome Institute"/>
            <person name="Brown P.J."/>
            <person name="Kysela D.T."/>
            <person name="Buechlein A."/>
            <person name="Hemmerich C."/>
            <person name="Brun Y.V."/>
        </authorList>
    </citation>
    <scope>NUCLEOTIDE SEQUENCE [LARGE SCALE GENOMIC DNA]</scope>
    <source>
        <strain evidence="10">ATCC 17100 / ATH 3.1.1 / DSM 162 / LMG 4299</strain>
    </source>
</reference>
<keyword evidence="10" id="KW-1185">Reference proteome</keyword>
<feature type="transmembrane region" description="Helical" evidence="8">
    <location>
        <begin position="161"/>
        <end position="183"/>
    </location>
</feature>
<evidence type="ECO:0000256" key="6">
    <source>
        <dbReference type="ARBA" id="ARBA00022989"/>
    </source>
</evidence>
<dbReference type="RefSeq" id="WP_013420038.1">
    <property type="nucleotide sequence ID" value="NC_014664.1"/>
</dbReference>
<keyword evidence="3" id="KW-0813">Transport</keyword>
<organism evidence="9 10">
    <name type="scientific">Rhodomicrobium vannielii (strain ATCC 17100 / DSM 162 / LMG 4299 / NCIMB 10020 / ATH 3.1.1)</name>
    <dbReference type="NCBI Taxonomy" id="648757"/>
    <lineage>
        <taxon>Bacteria</taxon>
        <taxon>Pseudomonadati</taxon>
        <taxon>Pseudomonadota</taxon>
        <taxon>Alphaproteobacteria</taxon>
        <taxon>Hyphomicrobiales</taxon>
        <taxon>Hyphomicrobiaceae</taxon>
        <taxon>Rhodomicrobium</taxon>
    </lineage>
</organism>
<dbReference type="eggNOG" id="COG0679">
    <property type="taxonomic scope" value="Bacteria"/>
</dbReference>
<evidence type="ECO:0000256" key="5">
    <source>
        <dbReference type="ARBA" id="ARBA00022692"/>
    </source>
</evidence>
<evidence type="ECO:0000313" key="9">
    <source>
        <dbReference type="EMBL" id="ADP71656.1"/>
    </source>
</evidence>
<evidence type="ECO:0000256" key="3">
    <source>
        <dbReference type="ARBA" id="ARBA00022448"/>
    </source>
</evidence>
<name>E3I5D5_RHOVT</name>
<dbReference type="Proteomes" id="UP000001399">
    <property type="component" value="Chromosome"/>
</dbReference>
<dbReference type="KEGG" id="rva:Rvan_2433"/>
<dbReference type="HOGENOM" id="CLU_056175_3_1_5"/>
<feature type="transmembrane region" description="Helical" evidence="8">
    <location>
        <begin position="281"/>
        <end position="304"/>
    </location>
</feature>
<dbReference type="STRING" id="648757.Rvan_2433"/>
<dbReference type="EMBL" id="CP002292">
    <property type="protein sequence ID" value="ADP71656.1"/>
    <property type="molecule type" value="Genomic_DNA"/>
</dbReference>
<keyword evidence="7 8" id="KW-0472">Membrane</keyword>
<keyword evidence="6 8" id="KW-1133">Transmembrane helix</keyword>
<feature type="transmembrane region" description="Helical" evidence="8">
    <location>
        <begin position="65"/>
        <end position="87"/>
    </location>
</feature>
<dbReference type="GO" id="GO:0005886">
    <property type="term" value="C:plasma membrane"/>
    <property type="evidence" value="ECO:0007669"/>
    <property type="project" value="UniProtKB-SubCell"/>
</dbReference>
<feature type="transmembrane region" description="Helical" evidence="8">
    <location>
        <begin position="34"/>
        <end position="53"/>
    </location>
</feature>
<dbReference type="Pfam" id="PF03547">
    <property type="entry name" value="Mem_trans"/>
    <property type="match status" value="1"/>
</dbReference>
<proteinExistence type="inferred from homology"/>